<keyword evidence="6 7" id="KW-0472">Membrane</keyword>
<sequence>MSSFIFISVIFLLFHISGFERVFEWNKSLRDAATGFAVFSLITYALREKLYSPLWCLSLFPYLTQLVIYAYVLIHANMSWTIDYDLIHPYFLLFVYESALTACFFAFSQNRPRKWRFSISVLYGIIVAASLLFAAVYLGYYLLYNDTIRAENMLPILQTNKKEAFEFISDRIGLPVLFSSLIFFVLLLPASFFCCHKAISVGRDRYSKMRILWIGMICILSIISIHKYIPSLFPISQTYGAFHYIHEMRRISQKHEQNISRFRIYTPVSEAMPQKLPGTVIVVIGESATRDRMKAFTPSYPSETTPWLSEMKETPYFYLMDKTYSCFPVTVPALSMFLYGRNQYDHRNIDDVANIIDVAHLSGYKTWWMSNQGKMSGEDSPIDFVAQNCDTEQRTPFPLGDDYQLLDFVKQLPKNENNFVIIHLMGSHIRYSDRTPPDFKGIDNPQHDKRTNQYDTTLLYTDHLLRDIYTYAKDHLNLQVMMYCSDHGENMERSHVASKNMTYDMVRIPFFIYLSPAYTALPGYGTSLASK</sequence>
<evidence type="ECO:0000313" key="9">
    <source>
        <dbReference type="EMBL" id="MBF1129765.1"/>
    </source>
</evidence>
<dbReference type="EMBL" id="JABZMK010000052">
    <property type="protein sequence ID" value="MBF1129765.1"/>
    <property type="molecule type" value="Genomic_DNA"/>
</dbReference>
<dbReference type="PANTHER" id="PTHR30443">
    <property type="entry name" value="INNER MEMBRANE PROTEIN"/>
    <property type="match status" value="1"/>
</dbReference>
<accession>A0A930FPZ6</accession>
<evidence type="ECO:0000256" key="4">
    <source>
        <dbReference type="ARBA" id="ARBA00022692"/>
    </source>
</evidence>
<gene>
    <name evidence="9" type="ORF">HXL70_06965</name>
</gene>
<dbReference type="GO" id="GO:0016776">
    <property type="term" value="F:phosphotransferase activity, phosphate group as acceptor"/>
    <property type="evidence" value="ECO:0007669"/>
    <property type="project" value="TreeGrafter"/>
</dbReference>
<feature type="transmembrane region" description="Helical" evidence="7">
    <location>
        <begin position="176"/>
        <end position="199"/>
    </location>
</feature>
<dbReference type="Proteomes" id="UP000757890">
    <property type="component" value="Unassembled WGS sequence"/>
</dbReference>
<organism evidence="9 10">
    <name type="scientific">Dialister invisus</name>
    <dbReference type="NCBI Taxonomy" id="218538"/>
    <lineage>
        <taxon>Bacteria</taxon>
        <taxon>Bacillati</taxon>
        <taxon>Bacillota</taxon>
        <taxon>Negativicutes</taxon>
        <taxon>Veillonellales</taxon>
        <taxon>Veillonellaceae</taxon>
        <taxon>Dialister</taxon>
    </lineage>
</organism>
<keyword evidence="5 7" id="KW-1133">Transmembrane helix</keyword>
<feature type="domain" description="Sulfatase N-terminal" evidence="8">
    <location>
        <begin position="279"/>
        <end position="518"/>
    </location>
</feature>
<dbReference type="PANTHER" id="PTHR30443:SF0">
    <property type="entry name" value="PHOSPHOETHANOLAMINE TRANSFERASE EPTA"/>
    <property type="match status" value="1"/>
</dbReference>
<keyword evidence="2" id="KW-1003">Cell membrane</keyword>
<keyword evidence="3 9" id="KW-0808">Transferase</keyword>
<keyword evidence="4 7" id="KW-0812">Transmembrane</keyword>
<dbReference type="InterPro" id="IPR040423">
    <property type="entry name" value="PEA_transferase"/>
</dbReference>
<dbReference type="AlphaFoldDB" id="A0A930FPZ6"/>
<feature type="transmembrane region" description="Helical" evidence="7">
    <location>
        <begin position="86"/>
        <end position="107"/>
    </location>
</feature>
<dbReference type="SUPFAM" id="SSF53649">
    <property type="entry name" value="Alkaline phosphatase-like"/>
    <property type="match status" value="1"/>
</dbReference>
<dbReference type="Gene3D" id="3.40.720.10">
    <property type="entry name" value="Alkaline Phosphatase, subunit A"/>
    <property type="match status" value="1"/>
</dbReference>
<evidence type="ECO:0000256" key="5">
    <source>
        <dbReference type="ARBA" id="ARBA00022989"/>
    </source>
</evidence>
<evidence type="ECO:0000256" key="7">
    <source>
        <dbReference type="SAM" id="Phobius"/>
    </source>
</evidence>
<dbReference type="InterPro" id="IPR017850">
    <property type="entry name" value="Alkaline_phosphatase_core_sf"/>
</dbReference>
<dbReference type="InterPro" id="IPR058130">
    <property type="entry name" value="PEA_transf_C"/>
</dbReference>
<evidence type="ECO:0000259" key="8">
    <source>
        <dbReference type="Pfam" id="PF00884"/>
    </source>
</evidence>
<evidence type="ECO:0000256" key="2">
    <source>
        <dbReference type="ARBA" id="ARBA00022475"/>
    </source>
</evidence>
<dbReference type="InterPro" id="IPR000917">
    <property type="entry name" value="Sulfatase_N"/>
</dbReference>
<dbReference type="GO" id="GO:0005886">
    <property type="term" value="C:plasma membrane"/>
    <property type="evidence" value="ECO:0007669"/>
    <property type="project" value="UniProtKB-SubCell"/>
</dbReference>
<dbReference type="GO" id="GO:0009244">
    <property type="term" value="P:lipopolysaccharide core region biosynthetic process"/>
    <property type="evidence" value="ECO:0007669"/>
    <property type="project" value="TreeGrafter"/>
</dbReference>
<dbReference type="Pfam" id="PF00884">
    <property type="entry name" value="Sulfatase"/>
    <property type="match status" value="1"/>
</dbReference>
<feature type="transmembrane region" description="Helical" evidence="7">
    <location>
        <begin position="53"/>
        <end position="74"/>
    </location>
</feature>
<proteinExistence type="predicted"/>
<comment type="caution">
    <text evidence="9">The sequence shown here is derived from an EMBL/GenBank/DDBJ whole genome shotgun (WGS) entry which is preliminary data.</text>
</comment>
<name>A0A930FPZ6_9FIRM</name>
<protein>
    <submittedName>
        <fullName evidence="9">Phosphoethanolamine transferase</fullName>
    </submittedName>
</protein>
<evidence type="ECO:0000256" key="6">
    <source>
        <dbReference type="ARBA" id="ARBA00023136"/>
    </source>
</evidence>
<comment type="subcellular location">
    <subcellularLocation>
        <location evidence="1">Cell membrane</location>
        <topology evidence="1">Multi-pass membrane protein</topology>
    </subcellularLocation>
</comment>
<evidence type="ECO:0000256" key="3">
    <source>
        <dbReference type="ARBA" id="ARBA00022679"/>
    </source>
</evidence>
<reference evidence="9" key="1">
    <citation type="submission" date="2020-04" db="EMBL/GenBank/DDBJ databases">
        <title>Deep metagenomics examines the oral microbiome during advanced dental caries in children, revealing novel taxa and co-occurrences with host molecules.</title>
        <authorList>
            <person name="Baker J.L."/>
            <person name="Morton J.T."/>
            <person name="Dinis M."/>
            <person name="Alvarez R."/>
            <person name="Tran N.C."/>
            <person name="Knight R."/>
            <person name="Edlund A."/>
        </authorList>
    </citation>
    <scope>NUCLEOTIDE SEQUENCE</scope>
    <source>
        <strain evidence="9">JCVI_32_bin.14</strain>
    </source>
</reference>
<evidence type="ECO:0000256" key="1">
    <source>
        <dbReference type="ARBA" id="ARBA00004651"/>
    </source>
</evidence>
<evidence type="ECO:0000313" key="10">
    <source>
        <dbReference type="Proteomes" id="UP000757890"/>
    </source>
</evidence>
<feature type="transmembrane region" description="Helical" evidence="7">
    <location>
        <begin position="119"/>
        <end position="143"/>
    </location>
</feature>
<feature type="transmembrane region" description="Helical" evidence="7">
    <location>
        <begin position="211"/>
        <end position="229"/>
    </location>
</feature>
<dbReference type="CDD" id="cd16017">
    <property type="entry name" value="LptA"/>
    <property type="match status" value="1"/>
</dbReference>